<gene>
    <name evidence="2" type="ORF">BOKJ2_LOCUS7058</name>
</gene>
<keyword evidence="1" id="KW-0472">Membrane</keyword>
<dbReference type="EMBL" id="CAJFDH010000003">
    <property type="protein sequence ID" value="CAD5217379.1"/>
    <property type="molecule type" value="Genomic_DNA"/>
</dbReference>
<reference evidence="2" key="1">
    <citation type="submission" date="2020-09" db="EMBL/GenBank/DDBJ databases">
        <authorList>
            <person name="Kikuchi T."/>
        </authorList>
    </citation>
    <scope>NUCLEOTIDE SEQUENCE</scope>
    <source>
        <strain evidence="2">SH1</strain>
    </source>
</reference>
<keyword evidence="1" id="KW-0812">Transmembrane</keyword>
<dbReference type="Proteomes" id="UP000783686">
    <property type="component" value="Unassembled WGS sequence"/>
</dbReference>
<evidence type="ECO:0000313" key="2">
    <source>
        <dbReference type="EMBL" id="CAD5217379.1"/>
    </source>
</evidence>
<protein>
    <submittedName>
        <fullName evidence="2">Uncharacterized protein</fullName>
    </submittedName>
</protein>
<accession>A0A811KQQ6</accession>
<evidence type="ECO:0000256" key="1">
    <source>
        <dbReference type="SAM" id="Phobius"/>
    </source>
</evidence>
<evidence type="ECO:0000313" key="3">
    <source>
        <dbReference type="Proteomes" id="UP000614601"/>
    </source>
</evidence>
<sequence length="191" mass="22331">MLQLILFFVLNFLGFLVFHQIWLWLDKPEPYDYTTIPGLKCEELGLTKAEIQLPKTAKLSWDISTSAGNLDVVNKFANVHLFLRHLFVTFGSLAAFHWGARYVVNVGDLETLVQLKEYKKWLDYLTENALTLKEHHHSIYNNVLVMMFEEEIELNAHPIPARIPLLIDLKMIAESSPRHQLQWLETFLRIK</sequence>
<dbReference type="AlphaFoldDB" id="A0A811KQQ6"/>
<name>A0A811KQQ6_9BILA</name>
<feature type="transmembrane region" description="Helical" evidence="1">
    <location>
        <begin position="6"/>
        <end position="25"/>
    </location>
</feature>
<proteinExistence type="predicted"/>
<comment type="caution">
    <text evidence="2">The sequence shown here is derived from an EMBL/GenBank/DDBJ whole genome shotgun (WGS) entry which is preliminary data.</text>
</comment>
<keyword evidence="1" id="KW-1133">Transmembrane helix</keyword>
<keyword evidence="3" id="KW-1185">Reference proteome</keyword>
<organism evidence="2 3">
    <name type="scientific">Bursaphelenchus okinawaensis</name>
    <dbReference type="NCBI Taxonomy" id="465554"/>
    <lineage>
        <taxon>Eukaryota</taxon>
        <taxon>Metazoa</taxon>
        <taxon>Ecdysozoa</taxon>
        <taxon>Nematoda</taxon>
        <taxon>Chromadorea</taxon>
        <taxon>Rhabditida</taxon>
        <taxon>Tylenchina</taxon>
        <taxon>Tylenchomorpha</taxon>
        <taxon>Aphelenchoidea</taxon>
        <taxon>Aphelenchoididae</taxon>
        <taxon>Bursaphelenchus</taxon>
    </lineage>
</organism>
<dbReference type="Proteomes" id="UP000614601">
    <property type="component" value="Unassembled WGS sequence"/>
</dbReference>
<dbReference type="EMBL" id="CAJFCW020000003">
    <property type="protein sequence ID" value="CAG9107660.1"/>
    <property type="molecule type" value="Genomic_DNA"/>
</dbReference>
<dbReference type="OrthoDB" id="1470350at2759"/>